<name>B9LWC3_HALLT</name>
<feature type="compositionally biased region" description="Low complexity" evidence="2">
    <location>
        <begin position="179"/>
        <end position="190"/>
    </location>
</feature>
<sequence length="440" mass="47392">MGIPPTADTLPDALVDRDQWVCWRSQQREDKHTKVPIIPGTTQFASTTDPDTWRDFQTARKAVTSTPVDGLGFVFTTDDPLIGIDLDDCRDPDTGEPTAWASQIITQLDSYTEVSPSETGYHILVTGALPEGRNRAGNLELYDRSRFFTVTGTQLAETPATVAERTAAVASLHAEKVASESSSEPPSTTTDRSPNDDTTAPETATAGVGALSDEELLNRATAAANGAKFRRLWGGDTSGYESHSEADMALCRLLAFWTGRDRGRMDRLFRQSGLARDKWDEVHYADGSTYGEKTLERAIARTDDVYTPPGTADASPSAGDTDTAPDDSAAPSTPTATDPAQHASTSPAESTPPSRTETSSAGDSTAGSPATAATTLNSGPAAHPQHARARLERLEELTARIETLIEENEQLRADLAAERNRRQALERATDEDETASWWPL</sequence>
<dbReference type="HOGENOM" id="CLU_057269_0_0_2"/>
<evidence type="ECO:0000256" key="2">
    <source>
        <dbReference type="SAM" id="MobiDB-lite"/>
    </source>
</evidence>
<keyword evidence="1" id="KW-0175">Coiled coil</keyword>
<keyword evidence="5" id="KW-1185">Reference proteome</keyword>
<proteinExistence type="predicted"/>
<evidence type="ECO:0000259" key="3">
    <source>
        <dbReference type="Pfam" id="PF22763"/>
    </source>
</evidence>
<accession>B9LWC3</accession>
<dbReference type="Pfam" id="PF22763">
    <property type="entry name" value="NrS1-1_pol-like_HBD"/>
    <property type="match status" value="1"/>
</dbReference>
<dbReference type="KEGG" id="hla:Hlac_2965"/>
<reference evidence="4 5" key="1">
    <citation type="journal article" date="2016" name="Stand. Genomic Sci.">
        <title>Complete genome sequence of the Antarctic Halorubrum lacusprofundi type strain ACAM 34.</title>
        <authorList>
            <person name="Anderson I.J."/>
            <person name="DasSarma P."/>
            <person name="Lucas S."/>
            <person name="Copeland A."/>
            <person name="Lapidus A."/>
            <person name="Del Rio T.G."/>
            <person name="Tice H."/>
            <person name="Dalin E."/>
            <person name="Bruce D.C."/>
            <person name="Goodwin L."/>
            <person name="Pitluck S."/>
            <person name="Sims D."/>
            <person name="Brettin T.S."/>
            <person name="Detter J.C."/>
            <person name="Han C.S."/>
            <person name="Larimer F."/>
            <person name="Hauser L."/>
            <person name="Land M."/>
            <person name="Ivanova N."/>
            <person name="Richardson P."/>
            <person name="Cavicchioli R."/>
            <person name="DasSarma S."/>
            <person name="Woese C.R."/>
            <person name="Kyrpides N.C."/>
        </authorList>
    </citation>
    <scope>NUCLEOTIDE SEQUENCE [LARGE SCALE GENOMIC DNA]</scope>
    <source>
        <strain evidence="5">ATCC 49239 / DSM 5036 / JCM 8891 / ACAM 34</strain>
    </source>
</reference>
<gene>
    <name evidence="4" type="ordered locus">Hlac_2965</name>
</gene>
<dbReference type="AlphaFoldDB" id="B9LWC3"/>
<feature type="coiled-coil region" evidence="1">
    <location>
        <begin position="387"/>
        <end position="428"/>
    </location>
</feature>
<evidence type="ECO:0000256" key="1">
    <source>
        <dbReference type="SAM" id="Coils"/>
    </source>
</evidence>
<protein>
    <recommendedName>
        <fullName evidence="3">NrS-1 polymerase-like HBD domain-containing protein</fullName>
    </recommendedName>
</protein>
<dbReference type="GeneID" id="7398944"/>
<dbReference type="InterPro" id="IPR054468">
    <property type="entry name" value="NrSPol-like_HBD"/>
</dbReference>
<dbReference type="RefSeq" id="WP_015911499.1">
    <property type="nucleotide sequence ID" value="NC_012028.1"/>
</dbReference>
<dbReference type="Proteomes" id="UP000000740">
    <property type="component" value="Chromosome 2"/>
</dbReference>
<feature type="region of interest" description="Disordered" evidence="2">
    <location>
        <begin position="171"/>
        <end position="203"/>
    </location>
</feature>
<feature type="domain" description="NrS-1 polymerase-like HBD" evidence="3">
    <location>
        <begin position="243"/>
        <end position="308"/>
    </location>
</feature>
<evidence type="ECO:0000313" key="5">
    <source>
        <dbReference type="Proteomes" id="UP000000740"/>
    </source>
</evidence>
<organism evidence="4 5">
    <name type="scientific">Halorubrum lacusprofundi (strain ATCC 49239 / DSM 5036 / JCM 8891 / ACAM 34)</name>
    <dbReference type="NCBI Taxonomy" id="416348"/>
    <lineage>
        <taxon>Archaea</taxon>
        <taxon>Methanobacteriati</taxon>
        <taxon>Methanobacteriota</taxon>
        <taxon>Stenosarchaea group</taxon>
        <taxon>Halobacteria</taxon>
        <taxon>Halobacteriales</taxon>
        <taxon>Haloferacaceae</taxon>
        <taxon>Halorubrum</taxon>
    </lineage>
</organism>
<feature type="compositionally biased region" description="Low complexity" evidence="2">
    <location>
        <begin position="316"/>
        <end position="375"/>
    </location>
</feature>
<dbReference type="EMBL" id="CP001366">
    <property type="protein sequence ID" value="ACM58513.1"/>
    <property type="molecule type" value="Genomic_DNA"/>
</dbReference>
<dbReference type="eggNOG" id="arCOG06276">
    <property type="taxonomic scope" value="Archaea"/>
</dbReference>
<feature type="region of interest" description="Disordered" evidence="2">
    <location>
        <begin position="302"/>
        <end position="387"/>
    </location>
</feature>
<evidence type="ECO:0000313" key="4">
    <source>
        <dbReference type="EMBL" id="ACM58513.1"/>
    </source>
</evidence>